<dbReference type="SUPFAM" id="SSF55174">
    <property type="entry name" value="Alpha-L RNA-binding motif"/>
    <property type="match status" value="1"/>
</dbReference>
<dbReference type="EMBL" id="JBBMFA010000113">
    <property type="protein sequence ID" value="MEQ2521679.1"/>
    <property type="molecule type" value="Genomic_DNA"/>
</dbReference>
<dbReference type="Pfam" id="PF01479">
    <property type="entry name" value="S4"/>
    <property type="match status" value="1"/>
</dbReference>
<organism evidence="3 4">
    <name type="scientific">Ruthenibacterium intestinale</name>
    <dbReference type="NCBI Taxonomy" id="3133163"/>
    <lineage>
        <taxon>Bacteria</taxon>
        <taxon>Bacillati</taxon>
        <taxon>Bacillota</taxon>
        <taxon>Clostridia</taxon>
        <taxon>Eubacteriales</taxon>
        <taxon>Oscillospiraceae</taxon>
        <taxon>Ruthenibacterium</taxon>
    </lineage>
</organism>
<dbReference type="CDD" id="cd00165">
    <property type="entry name" value="S4"/>
    <property type="match status" value="1"/>
</dbReference>
<evidence type="ECO:0000313" key="3">
    <source>
        <dbReference type="EMBL" id="MEQ2521679.1"/>
    </source>
</evidence>
<evidence type="ECO:0000256" key="1">
    <source>
        <dbReference type="PROSITE-ProRule" id="PRU00182"/>
    </source>
</evidence>
<sequence>MKRVTEWVHQVEYSDRPRCTSFLSDREQALAVSALQKCKWTEYVFSGGYDAAERKLLCIYSGEKPEEPFPARCLNIEVLQKDKTLSHRDYLGALLSLGIKRECVGDILVTEDGAQCFVLEKQSGLVLEELSSVGRCHVHVSYAQTESVSAPAGREFTVSLASMRLDALLAEMIHTSRSNAVQLIRGGAVEINHIPSTKPHEPVYEGDTFSVRGYGKFRLQKIGEQSRKGRTFVSYLQY</sequence>
<evidence type="ECO:0000259" key="2">
    <source>
        <dbReference type="SMART" id="SM00363"/>
    </source>
</evidence>
<dbReference type="InterPro" id="IPR040591">
    <property type="entry name" value="RqcP2_RBD"/>
</dbReference>
<dbReference type="SMART" id="SM00363">
    <property type="entry name" value="S4"/>
    <property type="match status" value="1"/>
</dbReference>
<gene>
    <name evidence="3" type="ORF">WMO24_14765</name>
</gene>
<dbReference type="Gene3D" id="3.10.290.10">
    <property type="entry name" value="RNA-binding S4 domain"/>
    <property type="match status" value="1"/>
</dbReference>
<accession>A0ABV1GIJ9</accession>
<dbReference type="InterPro" id="IPR036986">
    <property type="entry name" value="S4_RNA-bd_sf"/>
</dbReference>
<name>A0ABV1GIJ9_9FIRM</name>
<dbReference type="Pfam" id="PF17774">
    <property type="entry name" value="YlmH_RBD"/>
    <property type="match status" value="1"/>
</dbReference>
<proteinExistence type="predicted"/>
<dbReference type="InterPro" id="IPR002942">
    <property type="entry name" value="S4_RNA-bd"/>
</dbReference>
<dbReference type="Gene3D" id="3.30.70.330">
    <property type="match status" value="1"/>
</dbReference>
<dbReference type="InterPro" id="IPR012677">
    <property type="entry name" value="Nucleotide-bd_a/b_plait_sf"/>
</dbReference>
<keyword evidence="4" id="KW-1185">Reference proteome</keyword>
<dbReference type="Gene3D" id="3.30.1370.160">
    <property type="match status" value="1"/>
</dbReference>
<comment type="caution">
    <text evidence="3">The sequence shown here is derived from an EMBL/GenBank/DDBJ whole genome shotgun (WGS) entry which is preliminary data.</text>
</comment>
<protein>
    <submittedName>
        <fullName evidence="3">YlmH/Sll1252 family protein</fullName>
    </submittedName>
</protein>
<dbReference type="Proteomes" id="UP001477672">
    <property type="component" value="Unassembled WGS sequence"/>
</dbReference>
<evidence type="ECO:0000313" key="4">
    <source>
        <dbReference type="Proteomes" id="UP001477672"/>
    </source>
</evidence>
<feature type="domain" description="RNA-binding S4" evidence="2">
    <location>
        <begin position="163"/>
        <end position="223"/>
    </location>
</feature>
<dbReference type="PROSITE" id="PS50889">
    <property type="entry name" value="S4"/>
    <property type="match status" value="1"/>
</dbReference>
<reference evidence="3 4" key="1">
    <citation type="submission" date="2024-03" db="EMBL/GenBank/DDBJ databases">
        <title>Human intestinal bacterial collection.</title>
        <authorList>
            <person name="Pauvert C."/>
            <person name="Hitch T.C.A."/>
            <person name="Clavel T."/>
        </authorList>
    </citation>
    <scope>NUCLEOTIDE SEQUENCE [LARGE SCALE GENOMIC DNA]</scope>
    <source>
        <strain evidence="3 4">CLA-JM-H11</strain>
    </source>
</reference>
<keyword evidence="1" id="KW-0694">RNA-binding</keyword>